<evidence type="ECO:0000313" key="2">
    <source>
        <dbReference type="EMBL" id="MBY85977.1"/>
    </source>
</evidence>
<sequence>MCYFRGFLKYARACTRGGLIKTKSRDRTNVKRFWSNDIVNFFLQLYVMHYHSIVYVCLCVIYVVQTMMVEGPLMHRSRTRNRVALVTLLLLLLFIIYYLLFIIYYYLHYSIRTGRVFKIPRMRTRATICTIIIS</sequence>
<name>A0A2S2R7F3_9HEMI</name>
<dbReference type="AlphaFoldDB" id="A0A2S2R7F3"/>
<keyword evidence="1" id="KW-0812">Transmembrane</keyword>
<keyword evidence="1" id="KW-0472">Membrane</keyword>
<dbReference type="EMBL" id="GGMS01016774">
    <property type="protein sequence ID" value="MBY85977.1"/>
    <property type="molecule type" value="Transcribed_RNA"/>
</dbReference>
<proteinExistence type="predicted"/>
<accession>A0A2S2R7F3</accession>
<feature type="transmembrane region" description="Helical" evidence="1">
    <location>
        <begin position="85"/>
        <end position="107"/>
    </location>
</feature>
<protein>
    <submittedName>
        <fullName evidence="2">Uncharacterized protein</fullName>
    </submittedName>
</protein>
<feature type="transmembrane region" description="Helical" evidence="1">
    <location>
        <begin position="41"/>
        <end position="64"/>
    </location>
</feature>
<keyword evidence="1" id="KW-1133">Transmembrane helix</keyword>
<reference evidence="2" key="1">
    <citation type="submission" date="2018-04" db="EMBL/GenBank/DDBJ databases">
        <title>Transcriptome assembly of Sipha flava.</title>
        <authorList>
            <person name="Scully E.D."/>
            <person name="Geib S.M."/>
            <person name="Palmer N.A."/>
            <person name="Koch K."/>
            <person name="Bradshaw J."/>
            <person name="Heng-Moss T."/>
            <person name="Sarath G."/>
        </authorList>
    </citation>
    <scope>NUCLEOTIDE SEQUENCE</scope>
</reference>
<gene>
    <name evidence="2" type="ORF">g.95161</name>
</gene>
<organism evidence="2">
    <name type="scientific">Sipha flava</name>
    <name type="common">yellow sugarcane aphid</name>
    <dbReference type="NCBI Taxonomy" id="143950"/>
    <lineage>
        <taxon>Eukaryota</taxon>
        <taxon>Metazoa</taxon>
        <taxon>Ecdysozoa</taxon>
        <taxon>Arthropoda</taxon>
        <taxon>Hexapoda</taxon>
        <taxon>Insecta</taxon>
        <taxon>Pterygota</taxon>
        <taxon>Neoptera</taxon>
        <taxon>Paraneoptera</taxon>
        <taxon>Hemiptera</taxon>
        <taxon>Sternorrhyncha</taxon>
        <taxon>Aphidomorpha</taxon>
        <taxon>Aphidoidea</taxon>
        <taxon>Aphididae</taxon>
        <taxon>Sipha</taxon>
    </lineage>
</organism>
<evidence type="ECO:0000256" key="1">
    <source>
        <dbReference type="SAM" id="Phobius"/>
    </source>
</evidence>